<dbReference type="InterPro" id="IPR002893">
    <property type="entry name" value="Znf_MYND"/>
</dbReference>
<dbReference type="Pfam" id="PF01753">
    <property type="entry name" value="zf-MYND"/>
    <property type="match status" value="1"/>
</dbReference>
<dbReference type="InterPro" id="IPR058518">
    <property type="entry name" value="DUF8205"/>
</dbReference>
<dbReference type="Pfam" id="PF26632">
    <property type="entry name" value="DUF8205"/>
    <property type="match status" value="1"/>
</dbReference>
<dbReference type="PROSITE" id="PS01360">
    <property type="entry name" value="ZF_MYND_1"/>
    <property type="match status" value="1"/>
</dbReference>
<keyword evidence="7" id="KW-1185">Reference proteome</keyword>
<proteinExistence type="predicted"/>
<comment type="caution">
    <text evidence="6">The sequence shown here is derived from an EMBL/GenBank/DDBJ whole genome shotgun (WGS) entry which is preliminary data.</text>
</comment>
<dbReference type="GO" id="GO:0008270">
    <property type="term" value="F:zinc ion binding"/>
    <property type="evidence" value="ECO:0007669"/>
    <property type="project" value="UniProtKB-KW"/>
</dbReference>
<keyword evidence="3" id="KW-0862">Zinc</keyword>
<organism evidence="6 7">
    <name type="scientific">Mycena belliarum</name>
    <dbReference type="NCBI Taxonomy" id="1033014"/>
    <lineage>
        <taxon>Eukaryota</taxon>
        <taxon>Fungi</taxon>
        <taxon>Dikarya</taxon>
        <taxon>Basidiomycota</taxon>
        <taxon>Agaricomycotina</taxon>
        <taxon>Agaricomycetes</taxon>
        <taxon>Agaricomycetidae</taxon>
        <taxon>Agaricales</taxon>
        <taxon>Marasmiineae</taxon>
        <taxon>Mycenaceae</taxon>
        <taxon>Mycena</taxon>
    </lineage>
</organism>
<gene>
    <name evidence="6" type="ORF">B0H15DRAFT_244411</name>
</gene>
<dbReference type="PROSITE" id="PS50865">
    <property type="entry name" value="ZF_MYND_2"/>
    <property type="match status" value="1"/>
</dbReference>
<evidence type="ECO:0000256" key="4">
    <source>
        <dbReference type="PROSITE-ProRule" id="PRU00134"/>
    </source>
</evidence>
<keyword evidence="1" id="KW-0479">Metal-binding</keyword>
<reference evidence="6" key="1">
    <citation type="submission" date="2023-03" db="EMBL/GenBank/DDBJ databases">
        <title>Massive genome expansion in bonnet fungi (Mycena s.s.) driven by repeated elements and novel gene families across ecological guilds.</title>
        <authorList>
            <consortium name="Lawrence Berkeley National Laboratory"/>
            <person name="Harder C.B."/>
            <person name="Miyauchi S."/>
            <person name="Viragh M."/>
            <person name="Kuo A."/>
            <person name="Thoen E."/>
            <person name="Andreopoulos B."/>
            <person name="Lu D."/>
            <person name="Skrede I."/>
            <person name="Drula E."/>
            <person name="Henrissat B."/>
            <person name="Morin E."/>
            <person name="Kohler A."/>
            <person name="Barry K."/>
            <person name="LaButti K."/>
            <person name="Morin E."/>
            <person name="Salamov A."/>
            <person name="Lipzen A."/>
            <person name="Mereny Z."/>
            <person name="Hegedus B."/>
            <person name="Baldrian P."/>
            <person name="Stursova M."/>
            <person name="Weitz H."/>
            <person name="Taylor A."/>
            <person name="Grigoriev I.V."/>
            <person name="Nagy L.G."/>
            <person name="Martin F."/>
            <person name="Kauserud H."/>
        </authorList>
    </citation>
    <scope>NUCLEOTIDE SEQUENCE</scope>
    <source>
        <strain evidence="6">CBHHK173m</strain>
    </source>
</reference>
<sequence>MAGIDGIKLGGIEIEHAVHPDIKKYHKSFATPVKEMRQRRNQNTFACATCFKLEGPAVKLRNCARCNHVQYCSKECQKKDWALHKTGCSPSASNSPSILKIAQIIFASTFLDMHLQNCVVMAFDLVHRPVGLEKPIVARLDIATEPTELMRFFDIYLGRPVENVQGMVQLNAFTPLPDFVCDKGPMGAWQKMRDDLVSAGPAAAGLVASVALLIVSKANALVCIAPLMITHEAVGLVRRAPKVSCASAITGTVHEEEYTVHTALEMMNKHIRADDGDRLSLRMPMAPSDIQTIRDARTASTARPADWPAAPPRNLAASLLKEKMGRDKMYTPTIQYA</sequence>
<dbReference type="EMBL" id="JARJCN010000021">
    <property type="protein sequence ID" value="KAJ7090753.1"/>
    <property type="molecule type" value="Genomic_DNA"/>
</dbReference>
<dbReference type="Proteomes" id="UP001222325">
    <property type="component" value="Unassembled WGS sequence"/>
</dbReference>
<keyword evidence="2 4" id="KW-0863">Zinc-finger</keyword>
<dbReference type="AlphaFoldDB" id="A0AAD6XPZ1"/>
<evidence type="ECO:0000313" key="7">
    <source>
        <dbReference type="Proteomes" id="UP001222325"/>
    </source>
</evidence>
<dbReference type="Gene3D" id="6.10.140.2220">
    <property type="match status" value="1"/>
</dbReference>
<feature type="domain" description="MYND-type" evidence="5">
    <location>
        <begin position="47"/>
        <end position="88"/>
    </location>
</feature>
<evidence type="ECO:0000313" key="6">
    <source>
        <dbReference type="EMBL" id="KAJ7090753.1"/>
    </source>
</evidence>
<protein>
    <recommendedName>
        <fullName evidence="5">MYND-type domain-containing protein</fullName>
    </recommendedName>
</protein>
<evidence type="ECO:0000256" key="1">
    <source>
        <dbReference type="ARBA" id="ARBA00022723"/>
    </source>
</evidence>
<evidence type="ECO:0000259" key="5">
    <source>
        <dbReference type="PROSITE" id="PS50865"/>
    </source>
</evidence>
<accession>A0AAD6XPZ1</accession>
<dbReference type="SUPFAM" id="SSF144232">
    <property type="entry name" value="HIT/MYND zinc finger-like"/>
    <property type="match status" value="1"/>
</dbReference>
<evidence type="ECO:0000256" key="2">
    <source>
        <dbReference type="ARBA" id="ARBA00022771"/>
    </source>
</evidence>
<evidence type="ECO:0000256" key="3">
    <source>
        <dbReference type="ARBA" id="ARBA00022833"/>
    </source>
</evidence>
<name>A0AAD6XPZ1_9AGAR</name>